<evidence type="ECO:0000256" key="1">
    <source>
        <dbReference type="ARBA" id="ARBA00022491"/>
    </source>
</evidence>
<dbReference type="PROSITE" id="PS00041">
    <property type="entry name" value="HTH_ARAC_FAMILY_1"/>
    <property type="match status" value="1"/>
</dbReference>
<evidence type="ECO:0000256" key="4">
    <source>
        <dbReference type="ARBA" id="ARBA00023163"/>
    </source>
</evidence>
<evidence type="ECO:0000313" key="9">
    <source>
        <dbReference type="EMBL" id="MBB5997953.1"/>
    </source>
</evidence>
<dbReference type="EMBL" id="JACHLY010000001">
    <property type="protein sequence ID" value="MBB5997953.1"/>
    <property type="molecule type" value="Genomic_DNA"/>
</dbReference>
<dbReference type="InterPro" id="IPR018060">
    <property type="entry name" value="HTH_AraC"/>
</dbReference>
<dbReference type="Pfam" id="PF12833">
    <property type="entry name" value="HTH_18"/>
    <property type="match status" value="1"/>
</dbReference>
<dbReference type="GO" id="GO:0003700">
    <property type="term" value="F:DNA-binding transcription factor activity"/>
    <property type="evidence" value="ECO:0007669"/>
    <property type="project" value="InterPro"/>
</dbReference>
<evidence type="ECO:0000256" key="3">
    <source>
        <dbReference type="ARBA" id="ARBA00023125"/>
    </source>
</evidence>
<keyword evidence="3 9" id="KW-0238">DNA-binding</keyword>
<proteinExistence type="predicted"/>
<dbReference type="InterPro" id="IPR037923">
    <property type="entry name" value="HTH-like"/>
</dbReference>
<evidence type="ECO:0000256" key="6">
    <source>
        <dbReference type="ARBA" id="ARBA00079449"/>
    </source>
</evidence>
<dbReference type="AlphaFoldDB" id="A0A841EA56"/>
<evidence type="ECO:0000256" key="7">
    <source>
        <dbReference type="SAM" id="MobiDB-lite"/>
    </source>
</evidence>
<evidence type="ECO:0000256" key="5">
    <source>
        <dbReference type="ARBA" id="ARBA00074140"/>
    </source>
</evidence>
<feature type="region of interest" description="Disordered" evidence="7">
    <location>
        <begin position="1"/>
        <end position="28"/>
    </location>
</feature>
<reference evidence="9 10" key="1">
    <citation type="submission" date="2020-08" db="EMBL/GenBank/DDBJ databases">
        <title>Sequencing the genomes of 1000 actinobacteria strains.</title>
        <authorList>
            <person name="Klenk H.-P."/>
        </authorList>
    </citation>
    <scope>NUCLEOTIDE SEQUENCE [LARGE SCALE GENOMIC DNA]</scope>
    <source>
        <strain evidence="9 10">DSM 44593</strain>
    </source>
</reference>
<dbReference type="Gene3D" id="1.10.10.60">
    <property type="entry name" value="Homeodomain-like"/>
    <property type="match status" value="1"/>
</dbReference>
<dbReference type="SMART" id="SM00342">
    <property type="entry name" value="HTH_ARAC"/>
    <property type="match status" value="1"/>
</dbReference>
<keyword evidence="1" id="KW-0678">Repressor</keyword>
<keyword evidence="4" id="KW-0804">Transcription</keyword>
<dbReference type="PROSITE" id="PS01124">
    <property type="entry name" value="HTH_ARAC_FAMILY_2"/>
    <property type="match status" value="1"/>
</dbReference>
<dbReference type="SUPFAM" id="SSF46689">
    <property type="entry name" value="Homeodomain-like"/>
    <property type="match status" value="2"/>
</dbReference>
<dbReference type="Pfam" id="PF02311">
    <property type="entry name" value="AraC_binding"/>
    <property type="match status" value="1"/>
</dbReference>
<evidence type="ECO:0000313" key="10">
    <source>
        <dbReference type="Proteomes" id="UP000578077"/>
    </source>
</evidence>
<evidence type="ECO:0000259" key="8">
    <source>
        <dbReference type="PROSITE" id="PS01124"/>
    </source>
</evidence>
<dbReference type="InterPro" id="IPR003313">
    <property type="entry name" value="AraC-bd"/>
</dbReference>
<comment type="caution">
    <text evidence="9">The sequence shown here is derived from an EMBL/GenBank/DDBJ whole genome shotgun (WGS) entry which is preliminary data.</text>
</comment>
<dbReference type="PANTHER" id="PTHR11019:SF199">
    <property type="entry name" value="HTH-TYPE TRANSCRIPTIONAL REGULATOR NIMR"/>
    <property type="match status" value="1"/>
</dbReference>
<dbReference type="GO" id="GO:0043565">
    <property type="term" value="F:sequence-specific DNA binding"/>
    <property type="evidence" value="ECO:0007669"/>
    <property type="project" value="InterPro"/>
</dbReference>
<keyword evidence="10" id="KW-1185">Reference proteome</keyword>
<keyword evidence="2" id="KW-0805">Transcription regulation</keyword>
<dbReference type="InterPro" id="IPR009057">
    <property type="entry name" value="Homeodomain-like_sf"/>
</dbReference>
<name>A0A841EA56_9ACTN</name>
<evidence type="ECO:0000256" key="2">
    <source>
        <dbReference type="ARBA" id="ARBA00023015"/>
    </source>
</evidence>
<accession>A0A841EA56</accession>
<feature type="domain" description="HTH araC/xylS-type" evidence="8">
    <location>
        <begin position="182"/>
        <end position="279"/>
    </location>
</feature>
<organism evidence="9 10">
    <name type="scientific">Streptomonospora salina</name>
    <dbReference type="NCBI Taxonomy" id="104205"/>
    <lineage>
        <taxon>Bacteria</taxon>
        <taxon>Bacillati</taxon>
        <taxon>Actinomycetota</taxon>
        <taxon>Actinomycetes</taxon>
        <taxon>Streptosporangiales</taxon>
        <taxon>Nocardiopsidaceae</taxon>
        <taxon>Streptomonospora</taxon>
    </lineage>
</organism>
<dbReference type="FunFam" id="1.10.10.60:FF:000132">
    <property type="entry name" value="AraC family transcriptional regulator"/>
    <property type="match status" value="1"/>
</dbReference>
<dbReference type="InterPro" id="IPR018062">
    <property type="entry name" value="HTH_AraC-typ_CS"/>
</dbReference>
<sequence length="279" mass="29520">MAERDIGEPAAAPGLRSEAPGDGATDRRTLPLYGAGEVDVPFVVLSGAETIAADTFWDVHSHPTHELLWNEEGASSAVIGGRIWTVTPAAGLWIPAGIRHSGWTPAGIRHRAAQFAVDSVPSISDVPVAVELTPLLRLLLDRLDADGLAPAARARTEAVVLDLLAPARNELTLRIPESPLLAPIAATVRDDPADATTLAAWAGRLGVNTRTITRAFRAETGLGFSRWVATARMQHAVAMLARGDRIDDVAERVGYHSASAFGAAFRRITGASPGRFPSQ</sequence>
<dbReference type="PANTHER" id="PTHR11019">
    <property type="entry name" value="HTH-TYPE TRANSCRIPTIONAL REGULATOR NIMR"/>
    <property type="match status" value="1"/>
</dbReference>
<dbReference type="Proteomes" id="UP000578077">
    <property type="component" value="Unassembled WGS sequence"/>
</dbReference>
<protein>
    <recommendedName>
        <fullName evidence="5">HTH-type transcriptional regulator RipA</fullName>
    </recommendedName>
    <alternativeName>
        <fullName evidence="6">Repressor of iron proteins A</fullName>
    </alternativeName>
</protein>
<gene>
    <name evidence="9" type="ORF">HNR25_001704</name>
</gene>
<dbReference type="SUPFAM" id="SSF51215">
    <property type="entry name" value="Regulatory protein AraC"/>
    <property type="match status" value="1"/>
</dbReference>